<feature type="compositionally biased region" description="Low complexity" evidence="1">
    <location>
        <begin position="20"/>
        <end position="39"/>
    </location>
</feature>
<evidence type="ECO:0000313" key="3">
    <source>
        <dbReference type="Proteomes" id="UP000765509"/>
    </source>
</evidence>
<evidence type="ECO:0000313" key="2">
    <source>
        <dbReference type="EMBL" id="MBW0543267.1"/>
    </source>
</evidence>
<keyword evidence="3" id="KW-1185">Reference proteome</keyword>
<evidence type="ECO:0000256" key="1">
    <source>
        <dbReference type="SAM" id="MobiDB-lite"/>
    </source>
</evidence>
<dbReference type="EMBL" id="AVOT02048026">
    <property type="protein sequence ID" value="MBW0543267.1"/>
    <property type="molecule type" value="Genomic_DNA"/>
</dbReference>
<sequence length="100" mass="10673">MNSLIDTSYTSGAGTPSVQSESSSSTEFSSSSSPSSPEPLKMVLEVPGNRPTTPENEFDLLGPIPSFLDGAVPSIWGLHPIQPSVEELLGFHQEELLELE</sequence>
<dbReference type="Proteomes" id="UP000765509">
    <property type="component" value="Unassembled WGS sequence"/>
</dbReference>
<dbReference type="AlphaFoldDB" id="A0A9Q3IJQ0"/>
<feature type="region of interest" description="Disordered" evidence="1">
    <location>
        <begin position="1"/>
        <end position="58"/>
    </location>
</feature>
<organism evidence="2 3">
    <name type="scientific">Austropuccinia psidii MF-1</name>
    <dbReference type="NCBI Taxonomy" id="1389203"/>
    <lineage>
        <taxon>Eukaryota</taxon>
        <taxon>Fungi</taxon>
        <taxon>Dikarya</taxon>
        <taxon>Basidiomycota</taxon>
        <taxon>Pucciniomycotina</taxon>
        <taxon>Pucciniomycetes</taxon>
        <taxon>Pucciniales</taxon>
        <taxon>Sphaerophragmiaceae</taxon>
        <taxon>Austropuccinia</taxon>
    </lineage>
</organism>
<accession>A0A9Q3IJQ0</accession>
<reference evidence="2" key="1">
    <citation type="submission" date="2021-03" db="EMBL/GenBank/DDBJ databases">
        <title>Draft genome sequence of rust myrtle Austropuccinia psidii MF-1, a brazilian biotype.</title>
        <authorList>
            <person name="Quecine M.C."/>
            <person name="Pachon D.M.R."/>
            <person name="Bonatelli M.L."/>
            <person name="Correr F.H."/>
            <person name="Franceschini L.M."/>
            <person name="Leite T.F."/>
            <person name="Margarido G.R.A."/>
            <person name="Almeida C.A."/>
            <person name="Ferrarezi J.A."/>
            <person name="Labate C.A."/>
        </authorList>
    </citation>
    <scope>NUCLEOTIDE SEQUENCE</scope>
    <source>
        <strain evidence="2">MF-1</strain>
    </source>
</reference>
<proteinExistence type="predicted"/>
<name>A0A9Q3IJQ0_9BASI</name>
<protein>
    <submittedName>
        <fullName evidence="2">Uncharacterized protein</fullName>
    </submittedName>
</protein>
<gene>
    <name evidence="2" type="ORF">O181_082982</name>
</gene>
<comment type="caution">
    <text evidence="2">The sequence shown here is derived from an EMBL/GenBank/DDBJ whole genome shotgun (WGS) entry which is preliminary data.</text>
</comment>
<feature type="compositionally biased region" description="Polar residues" evidence="1">
    <location>
        <begin position="1"/>
        <end position="19"/>
    </location>
</feature>